<evidence type="ECO:0008006" key="3">
    <source>
        <dbReference type="Google" id="ProtNLM"/>
    </source>
</evidence>
<protein>
    <recommendedName>
        <fullName evidence="3">DUF2590 domain-containing protein</fullName>
    </recommendedName>
</protein>
<dbReference type="Proteomes" id="UP000243073">
    <property type="component" value="Unassembled WGS sequence"/>
</dbReference>
<accession>A0A1J4QG70</accession>
<dbReference type="EMBL" id="MDKE01000022">
    <property type="protein sequence ID" value="OIN09075.1"/>
    <property type="molecule type" value="Genomic_DNA"/>
</dbReference>
<dbReference type="RefSeq" id="WP_071472743.1">
    <property type="nucleotide sequence ID" value="NZ_MDKE01000022.1"/>
</dbReference>
<name>A0A1J4QG70_9GAMM</name>
<sequence>MASERKYIDLLVEDFGLVLDAGAQPITTDNRHSIGQDIKHAVLESGLARALIGERSPVLRADVRTQIRILVEQDRRLVPGTAELREEAADRYLLTARTYEFGDLEVTL</sequence>
<organism evidence="1 2">
    <name type="scientific">Oceanisphaera psychrotolerans</name>
    <dbReference type="NCBI Taxonomy" id="1414654"/>
    <lineage>
        <taxon>Bacteria</taxon>
        <taxon>Pseudomonadati</taxon>
        <taxon>Pseudomonadota</taxon>
        <taxon>Gammaproteobacteria</taxon>
        <taxon>Aeromonadales</taxon>
        <taxon>Aeromonadaceae</taxon>
        <taxon>Oceanisphaera</taxon>
    </lineage>
</organism>
<reference evidence="1 2" key="1">
    <citation type="submission" date="2016-07" db="EMBL/GenBank/DDBJ databases">
        <title>Draft Genome Sequence of Oceanisphaera psychrotolerans, isolated from coastal sediment samples.</title>
        <authorList>
            <person name="Zhuo S."/>
            <person name="Ruan Z."/>
        </authorList>
    </citation>
    <scope>NUCLEOTIDE SEQUENCE [LARGE SCALE GENOMIC DNA]</scope>
    <source>
        <strain evidence="1 2">LAM-WHM-ZC</strain>
    </source>
</reference>
<dbReference type="InterPro" id="IPR019697">
    <property type="entry name" value="Phage_HP1_Orf28"/>
</dbReference>
<evidence type="ECO:0000313" key="1">
    <source>
        <dbReference type="EMBL" id="OIN09075.1"/>
    </source>
</evidence>
<dbReference type="Pfam" id="PF10761">
    <property type="entry name" value="DUF2590"/>
    <property type="match status" value="1"/>
</dbReference>
<comment type="caution">
    <text evidence="1">The sequence shown here is derived from an EMBL/GenBank/DDBJ whole genome shotgun (WGS) entry which is preliminary data.</text>
</comment>
<proteinExistence type="predicted"/>
<evidence type="ECO:0000313" key="2">
    <source>
        <dbReference type="Proteomes" id="UP000243073"/>
    </source>
</evidence>
<dbReference type="AlphaFoldDB" id="A0A1J4QG70"/>
<gene>
    <name evidence="1" type="ORF">BFR47_02020</name>
</gene>
<keyword evidence="2" id="KW-1185">Reference proteome</keyword>
<dbReference type="OrthoDB" id="6893744at2"/>
<dbReference type="STRING" id="1414654.BFR47_02020"/>